<feature type="compositionally biased region" description="Low complexity" evidence="1">
    <location>
        <begin position="313"/>
        <end position="330"/>
    </location>
</feature>
<feature type="region of interest" description="Disordered" evidence="1">
    <location>
        <begin position="267"/>
        <end position="330"/>
    </location>
</feature>
<dbReference type="AlphaFoldDB" id="A0AAD7AMC2"/>
<feature type="region of interest" description="Disordered" evidence="1">
    <location>
        <begin position="94"/>
        <end position="182"/>
    </location>
</feature>
<dbReference type="EMBL" id="JARIHO010000004">
    <property type="protein sequence ID" value="KAJ7362941.1"/>
    <property type="molecule type" value="Genomic_DNA"/>
</dbReference>
<evidence type="ECO:0000313" key="2">
    <source>
        <dbReference type="EMBL" id="KAJ7362941.1"/>
    </source>
</evidence>
<protein>
    <submittedName>
        <fullName evidence="2">Uncharacterized protein</fullName>
    </submittedName>
</protein>
<feature type="compositionally biased region" description="Polar residues" evidence="1">
    <location>
        <begin position="142"/>
        <end position="155"/>
    </location>
</feature>
<name>A0AAD7AMC2_9AGAR</name>
<feature type="compositionally biased region" description="Basic and acidic residues" evidence="1">
    <location>
        <begin position="171"/>
        <end position="182"/>
    </location>
</feature>
<dbReference type="Proteomes" id="UP001218218">
    <property type="component" value="Unassembled WGS sequence"/>
</dbReference>
<sequence length="330" mass="35994">MYRTHARMCDDARKRGAGVNENVHGRGSVGAYTVVQAERAQRKEEEKKSKRRARWVQCIARCVGEGRYAACACACSAMRANRKLPLATFHGASPLATRDRCDTPPARPPKVTPRALSASQHHMRSLPSLMSQEFRRRGSASRLGTLSACSRSPKNARSPPPRSHMLGSRSATREVRGKQQVRRDPDAVLLARLRVCAAHELLYVRAPRREDQAPTQPVRPPAVCIPAAGGGAGRQCSSVCAHGAQVAGQHPLAQRSVSSSIALSVRNCESTDHTPPPRNEHPPLNMHRRTRERRRRGRPKVQLGVRPPPSPRPRLSSVSANGYSASGSGA</sequence>
<keyword evidence="3" id="KW-1185">Reference proteome</keyword>
<proteinExistence type="predicted"/>
<reference evidence="2" key="1">
    <citation type="submission" date="2023-03" db="EMBL/GenBank/DDBJ databases">
        <title>Massive genome expansion in bonnet fungi (Mycena s.s.) driven by repeated elements and novel gene families across ecological guilds.</title>
        <authorList>
            <consortium name="Lawrence Berkeley National Laboratory"/>
            <person name="Harder C.B."/>
            <person name="Miyauchi S."/>
            <person name="Viragh M."/>
            <person name="Kuo A."/>
            <person name="Thoen E."/>
            <person name="Andreopoulos B."/>
            <person name="Lu D."/>
            <person name="Skrede I."/>
            <person name="Drula E."/>
            <person name="Henrissat B."/>
            <person name="Morin E."/>
            <person name="Kohler A."/>
            <person name="Barry K."/>
            <person name="LaButti K."/>
            <person name="Morin E."/>
            <person name="Salamov A."/>
            <person name="Lipzen A."/>
            <person name="Mereny Z."/>
            <person name="Hegedus B."/>
            <person name="Baldrian P."/>
            <person name="Stursova M."/>
            <person name="Weitz H."/>
            <person name="Taylor A."/>
            <person name="Grigoriev I.V."/>
            <person name="Nagy L.G."/>
            <person name="Martin F."/>
            <person name="Kauserud H."/>
        </authorList>
    </citation>
    <scope>NUCLEOTIDE SEQUENCE</scope>
    <source>
        <strain evidence="2">CBHHK002</strain>
    </source>
</reference>
<gene>
    <name evidence="2" type="ORF">DFH08DRAFT_930996</name>
</gene>
<evidence type="ECO:0000256" key="1">
    <source>
        <dbReference type="SAM" id="MobiDB-lite"/>
    </source>
</evidence>
<comment type="caution">
    <text evidence="2">The sequence shown here is derived from an EMBL/GenBank/DDBJ whole genome shotgun (WGS) entry which is preliminary data.</text>
</comment>
<accession>A0AAD7AMC2</accession>
<evidence type="ECO:0000313" key="3">
    <source>
        <dbReference type="Proteomes" id="UP001218218"/>
    </source>
</evidence>
<organism evidence="2 3">
    <name type="scientific">Mycena albidolilacea</name>
    <dbReference type="NCBI Taxonomy" id="1033008"/>
    <lineage>
        <taxon>Eukaryota</taxon>
        <taxon>Fungi</taxon>
        <taxon>Dikarya</taxon>
        <taxon>Basidiomycota</taxon>
        <taxon>Agaricomycotina</taxon>
        <taxon>Agaricomycetes</taxon>
        <taxon>Agaricomycetidae</taxon>
        <taxon>Agaricales</taxon>
        <taxon>Marasmiineae</taxon>
        <taxon>Mycenaceae</taxon>
        <taxon>Mycena</taxon>
    </lineage>
</organism>
<feature type="compositionally biased region" description="Basic residues" evidence="1">
    <location>
        <begin position="286"/>
        <end position="299"/>
    </location>
</feature>